<evidence type="ECO:0000313" key="1">
    <source>
        <dbReference type="EMBL" id="KAK8527509.1"/>
    </source>
</evidence>
<protein>
    <submittedName>
        <fullName evidence="1">Uncharacterized protein</fullName>
    </submittedName>
</protein>
<accession>A0ABR2D185</accession>
<keyword evidence="2" id="KW-1185">Reference proteome</keyword>
<dbReference type="EMBL" id="JBBPBM010000038">
    <property type="protein sequence ID" value="KAK8527509.1"/>
    <property type="molecule type" value="Genomic_DNA"/>
</dbReference>
<proteinExistence type="predicted"/>
<comment type="caution">
    <text evidence="1">The sequence shown here is derived from an EMBL/GenBank/DDBJ whole genome shotgun (WGS) entry which is preliminary data.</text>
</comment>
<name>A0ABR2D185_9ROSI</name>
<gene>
    <name evidence="1" type="ORF">V6N12_054716</name>
</gene>
<sequence>MVISELLAGDGRCFSVYKNNKVDLSNEDEVHGLGGSGSNHNLLENASPIDLKRVKELGGCNVESEKLLSVDDDDEREVITNRSLGDILNMGLGSELNEDLCELGPCSTEGLSWARKVDLANGKIDAYDFEREVDLEQESMFPELLDYKFRRKYASIAEIQDKPLSVKEKRKRDRTLKKCKKVGERNVPSELVDYSPTDSDITMMQNLKKEARVTLELGKKLGVEFVGDEEEVVVELVRIEMKSQH</sequence>
<evidence type="ECO:0000313" key="2">
    <source>
        <dbReference type="Proteomes" id="UP001472677"/>
    </source>
</evidence>
<reference evidence="1 2" key="1">
    <citation type="journal article" date="2024" name="G3 (Bethesda)">
        <title>Genome assembly of Hibiscus sabdariffa L. provides insights into metabolisms of medicinal natural products.</title>
        <authorList>
            <person name="Kim T."/>
        </authorList>
    </citation>
    <scope>NUCLEOTIDE SEQUENCE [LARGE SCALE GENOMIC DNA]</scope>
    <source>
        <strain evidence="1">TK-2024</strain>
        <tissue evidence="1">Old leaves</tissue>
    </source>
</reference>
<dbReference type="Proteomes" id="UP001472677">
    <property type="component" value="Unassembled WGS sequence"/>
</dbReference>
<organism evidence="1 2">
    <name type="scientific">Hibiscus sabdariffa</name>
    <name type="common">roselle</name>
    <dbReference type="NCBI Taxonomy" id="183260"/>
    <lineage>
        <taxon>Eukaryota</taxon>
        <taxon>Viridiplantae</taxon>
        <taxon>Streptophyta</taxon>
        <taxon>Embryophyta</taxon>
        <taxon>Tracheophyta</taxon>
        <taxon>Spermatophyta</taxon>
        <taxon>Magnoliopsida</taxon>
        <taxon>eudicotyledons</taxon>
        <taxon>Gunneridae</taxon>
        <taxon>Pentapetalae</taxon>
        <taxon>rosids</taxon>
        <taxon>malvids</taxon>
        <taxon>Malvales</taxon>
        <taxon>Malvaceae</taxon>
        <taxon>Malvoideae</taxon>
        <taxon>Hibiscus</taxon>
    </lineage>
</organism>